<sequence>MDGVIFNLVPMVVVLYDQLGFLRLGVVCIAYVARNTAERCFSKDCPTSHVHEVVFQNPIGLKFLMEVAGIWAFSDKAEHSSIHVTRHETTSQRFLTEVGGFCAYLMPVLRVEEGAKSIKMGRLGSREVVNNDIRVSDNPGDVFTTSIPQAYNITKQHKYHCFVNFNHRLALAPEACAIGPQTFQIMKFIKGVSIGGLCIGYFLSPLGKFLSFLPHFQYKYW</sequence>
<keyword evidence="1" id="KW-1133">Transmembrane helix</keyword>
<reference evidence="2" key="1">
    <citation type="journal article" date="2012" name="Nature">
        <title>The tomato genome sequence provides insights into fleshy fruit evolution.</title>
        <authorList>
            <consortium name="Tomato Genome Consortium"/>
        </authorList>
    </citation>
    <scope>NUCLEOTIDE SEQUENCE [LARGE SCALE GENOMIC DNA]</scope>
    <source>
        <strain evidence="2">cv. Heinz 1706</strain>
    </source>
</reference>
<dbReference type="Gramene" id="Solyc10g047910.1.1">
    <property type="protein sequence ID" value="Solyc10g047910.1.1"/>
    <property type="gene ID" value="Solyc10g047910.1"/>
</dbReference>
<dbReference type="EnsemblPlants" id="Solyc10g047910.1.1">
    <property type="protein sequence ID" value="Solyc10g047910.1.1"/>
    <property type="gene ID" value="Solyc10g047910.1"/>
</dbReference>
<dbReference type="PaxDb" id="4081-Solyc10g047910.1.1"/>
<keyword evidence="1" id="KW-0812">Transmembrane</keyword>
<keyword evidence="1" id="KW-0472">Membrane</keyword>
<evidence type="ECO:0000313" key="2">
    <source>
        <dbReference type="EnsemblPlants" id="Solyc10g047910.1.1"/>
    </source>
</evidence>
<dbReference type="Proteomes" id="UP000004994">
    <property type="component" value="Chromosome 10"/>
</dbReference>
<dbReference type="HOGENOM" id="CLU_1252492_0_0_1"/>
<accession>K4D051</accession>
<feature type="transmembrane region" description="Helical" evidence="1">
    <location>
        <begin position="12"/>
        <end position="33"/>
    </location>
</feature>
<evidence type="ECO:0000256" key="1">
    <source>
        <dbReference type="SAM" id="Phobius"/>
    </source>
</evidence>
<dbReference type="InParanoid" id="K4D051"/>
<protein>
    <submittedName>
        <fullName evidence="2">Uncharacterized protein</fullName>
    </submittedName>
</protein>
<evidence type="ECO:0000313" key="3">
    <source>
        <dbReference type="Proteomes" id="UP000004994"/>
    </source>
</evidence>
<dbReference type="AlphaFoldDB" id="K4D051"/>
<name>K4D051_SOLLC</name>
<reference evidence="2" key="2">
    <citation type="submission" date="2015-06" db="UniProtKB">
        <authorList>
            <consortium name="EnsemblPlants"/>
        </authorList>
    </citation>
    <scope>IDENTIFICATION</scope>
    <source>
        <strain evidence="2">cv. Heinz 1706</strain>
    </source>
</reference>
<proteinExistence type="predicted"/>
<organism evidence="2">
    <name type="scientific">Solanum lycopersicum</name>
    <name type="common">Tomato</name>
    <name type="synonym">Lycopersicon esculentum</name>
    <dbReference type="NCBI Taxonomy" id="4081"/>
    <lineage>
        <taxon>Eukaryota</taxon>
        <taxon>Viridiplantae</taxon>
        <taxon>Streptophyta</taxon>
        <taxon>Embryophyta</taxon>
        <taxon>Tracheophyta</taxon>
        <taxon>Spermatophyta</taxon>
        <taxon>Magnoliopsida</taxon>
        <taxon>eudicotyledons</taxon>
        <taxon>Gunneridae</taxon>
        <taxon>Pentapetalae</taxon>
        <taxon>asterids</taxon>
        <taxon>lamiids</taxon>
        <taxon>Solanales</taxon>
        <taxon>Solanaceae</taxon>
        <taxon>Solanoideae</taxon>
        <taxon>Solaneae</taxon>
        <taxon>Solanum</taxon>
        <taxon>Solanum subgen. Lycopersicon</taxon>
    </lineage>
</organism>
<keyword evidence="3" id="KW-1185">Reference proteome</keyword>